<dbReference type="AlphaFoldDB" id="A0A1X7NLQ3"/>
<dbReference type="Pfam" id="PF00768">
    <property type="entry name" value="Peptidase_S11"/>
    <property type="match status" value="1"/>
</dbReference>
<reference evidence="12 13" key="1">
    <citation type="submission" date="2017-04" db="EMBL/GenBank/DDBJ databases">
        <authorList>
            <person name="Afonso C.L."/>
            <person name="Miller P.J."/>
            <person name="Scott M.A."/>
            <person name="Spackman E."/>
            <person name="Goraichik I."/>
            <person name="Dimitrov K.M."/>
            <person name="Suarez D.L."/>
            <person name="Swayne D.E."/>
        </authorList>
    </citation>
    <scope>NUCLEOTIDE SEQUENCE [LARGE SCALE GENOMIC DNA]</scope>
    <source>
        <strain evidence="12 13">B5P</strain>
    </source>
</reference>
<keyword evidence="4" id="KW-0133">Cell shape</keyword>
<feature type="active site" evidence="7">
    <location>
        <position position="127"/>
    </location>
</feature>
<keyword evidence="2 10" id="KW-0732">Signal</keyword>
<comment type="similarity">
    <text evidence="1 9">Belongs to the peptidase S11 family.</text>
</comment>
<dbReference type="Proteomes" id="UP000193083">
    <property type="component" value="Unassembled WGS sequence"/>
</dbReference>
<dbReference type="PANTHER" id="PTHR21581:SF6">
    <property type="entry name" value="TRAFFICKING PROTEIN PARTICLE COMPLEX SUBUNIT 12"/>
    <property type="match status" value="1"/>
</dbReference>
<dbReference type="PROSITE" id="PS51257">
    <property type="entry name" value="PROKAR_LIPOPROTEIN"/>
    <property type="match status" value="1"/>
</dbReference>
<dbReference type="InterPro" id="IPR018044">
    <property type="entry name" value="Peptidase_S11"/>
</dbReference>
<proteinExistence type="inferred from homology"/>
<dbReference type="PRINTS" id="PR00725">
    <property type="entry name" value="DADACBPTASE1"/>
</dbReference>
<evidence type="ECO:0000256" key="8">
    <source>
        <dbReference type="PIRSR" id="PIRSR618044-2"/>
    </source>
</evidence>
<evidence type="ECO:0000256" key="10">
    <source>
        <dbReference type="SAM" id="SignalP"/>
    </source>
</evidence>
<dbReference type="GO" id="GO:0071555">
    <property type="term" value="P:cell wall organization"/>
    <property type="evidence" value="ECO:0007669"/>
    <property type="project" value="UniProtKB-KW"/>
</dbReference>
<dbReference type="RefSeq" id="WP_085464114.1">
    <property type="nucleotide sequence ID" value="NZ_FXBL01000004.1"/>
</dbReference>
<feature type="chain" id="PRO_5011987665" evidence="10">
    <location>
        <begin position="21"/>
        <end position="286"/>
    </location>
</feature>
<name>A0A1X7NLQ3_9HYPH</name>
<dbReference type="SUPFAM" id="SSF56601">
    <property type="entry name" value="beta-lactamase/transpeptidase-like"/>
    <property type="match status" value="1"/>
</dbReference>
<dbReference type="InterPro" id="IPR012338">
    <property type="entry name" value="Beta-lactam/transpept-like"/>
</dbReference>
<dbReference type="Gene3D" id="3.40.710.10">
    <property type="entry name" value="DD-peptidase/beta-lactamase superfamily"/>
    <property type="match status" value="1"/>
</dbReference>
<organism evidence="12 13">
    <name type="scientific">Mesorhizobium australicum</name>
    <dbReference type="NCBI Taxonomy" id="536018"/>
    <lineage>
        <taxon>Bacteria</taxon>
        <taxon>Pseudomonadati</taxon>
        <taxon>Pseudomonadota</taxon>
        <taxon>Alphaproteobacteria</taxon>
        <taxon>Hyphomicrobiales</taxon>
        <taxon>Phyllobacteriaceae</taxon>
        <taxon>Mesorhizobium</taxon>
    </lineage>
</organism>
<dbReference type="EMBL" id="FXBL01000004">
    <property type="protein sequence ID" value="SMH38816.1"/>
    <property type="molecule type" value="Genomic_DNA"/>
</dbReference>
<keyword evidence="5" id="KW-0573">Peptidoglycan synthesis</keyword>
<evidence type="ECO:0000256" key="9">
    <source>
        <dbReference type="RuleBase" id="RU004016"/>
    </source>
</evidence>
<evidence type="ECO:0000256" key="5">
    <source>
        <dbReference type="ARBA" id="ARBA00022984"/>
    </source>
</evidence>
<dbReference type="InterPro" id="IPR001967">
    <property type="entry name" value="Peptidase_S11_N"/>
</dbReference>
<feature type="active site" description="Proton acceptor" evidence="7">
    <location>
        <position position="67"/>
    </location>
</feature>
<keyword evidence="12" id="KW-0645">Protease</keyword>
<protein>
    <submittedName>
        <fullName evidence="12">D-alanyl-D-alanine carboxypeptidase</fullName>
    </submittedName>
</protein>
<feature type="signal peptide" evidence="10">
    <location>
        <begin position="1"/>
        <end position="20"/>
    </location>
</feature>
<keyword evidence="12" id="KW-0121">Carboxypeptidase</keyword>
<dbReference type="PANTHER" id="PTHR21581">
    <property type="entry name" value="D-ALANYL-D-ALANINE CARBOXYPEPTIDASE"/>
    <property type="match status" value="1"/>
</dbReference>
<dbReference type="OrthoDB" id="9795979at2"/>
<feature type="domain" description="Peptidase S11 D-alanyl-D-alanine carboxypeptidase A N-terminal" evidence="11">
    <location>
        <begin position="37"/>
        <end position="258"/>
    </location>
</feature>
<evidence type="ECO:0000256" key="3">
    <source>
        <dbReference type="ARBA" id="ARBA00022801"/>
    </source>
</evidence>
<evidence type="ECO:0000256" key="6">
    <source>
        <dbReference type="ARBA" id="ARBA00023316"/>
    </source>
</evidence>
<sequence length="286" mass="30505">MNMRPILRLVLAGAMAFSLAACSTSSPTRALQIQPIQSEKYAAIVVDANTGRTLYSASADQIRYPASLTKMMTIYMLFEALDSGRISKSTQIPISAHAASQPPTKMGIKPGGSIDVDSAIRALVVRSANDVAAAVGEYLGGSEAQFAANMTARARALGMTKTTFRNASGLPDAGQQTCARDMALLGMALRQRFPHHYAYFSTREFAYAGKMVRGHNKLLETGGIDGIKTGYIRASGFNIVTSVNRDGKRLIVTVMGGESANGRNAHVQELIQRYLPAAASRGGTHT</sequence>
<keyword evidence="3" id="KW-0378">Hydrolase</keyword>
<keyword evidence="13" id="KW-1185">Reference proteome</keyword>
<dbReference type="GO" id="GO:0006508">
    <property type="term" value="P:proteolysis"/>
    <property type="evidence" value="ECO:0007669"/>
    <property type="project" value="InterPro"/>
</dbReference>
<evidence type="ECO:0000313" key="12">
    <source>
        <dbReference type="EMBL" id="SMH38816.1"/>
    </source>
</evidence>
<evidence type="ECO:0000256" key="7">
    <source>
        <dbReference type="PIRSR" id="PIRSR618044-1"/>
    </source>
</evidence>
<evidence type="ECO:0000256" key="4">
    <source>
        <dbReference type="ARBA" id="ARBA00022960"/>
    </source>
</evidence>
<dbReference type="GO" id="GO:0008360">
    <property type="term" value="P:regulation of cell shape"/>
    <property type="evidence" value="ECO:0007669"/>
    <property type="project" value="UniProtKB-KW"/>
</dbReference>
<feature type="active site" description="Proton acceptor" evidence="7">
    <location>
        <position position="70"/>
    </location>
</feature>
<dbReference type="GO" id="GO:0009252">
    <property type="term" value="P:peptidoglycan biosynthetic process"/>
    <property type="evidence" value="ECO:0007669"/>
    <property type="project" value="UniProtKB-KW"/>
</dbReference>
<feature type="binding site" evidence="8">
    <location>
        <position position="228"/>
    </location>
    <ligand>
        <name>substrate</name>
    </ligand>
</feature>
<evidence type="ECO:0000313" key="13">
    <source>
        <dbReference type="Proteomes" id="UP000193083"/>
    </source>
</evidence>
<keyword evidence="6" id="KW-0961">Cell wall biogenesis/degradation</keyword>
<gene>
    <name evidence="12" type="ORF">SAMN02982922_2101</name>
</gene>
<accession>A0A1X7NLQ3</accession>
<evidence type="ECO:0000256" key="2">
    <source>
        <dbReference type="ARBA" id="ARBA00022729"/>
    </source>
</evidence>
<dbReference type="GO" id="GO:0009002">
    <property type="term" value="F:serine-type D-Ala-D-Ala carboxypeptidase activity"/>
    <property type="evidence" value="ECO:0007669"/>
    <property type="project" value="InterPro"/>
</dbReference>
<evidence type="ECO:0000256" key="1">
    <source>
        <dbReference type="ARBA" id="ARBA00007164"/>
    </source>
</evidence>
<evidence type="ECO:0000259" key="11">
    <source>
        <dbReference type="Pfam" id="PF00768"/>
    </source>
</evidence>